<evidence type="ECO:0000256" key="6">
    <source>
        <dbReference type="ARBA" id="ARBA00023002"/>
    </source>
</evidence>
<comment type="catalytic activity">
    <reaction evidence="8">
        <text>(6S)-5,6,7,8-tetrahydrofolate + NADP(+) = 7,8-dihydrofolate + NADPH + H(+)</text>
        <dbReference type="Rhea" id="RHEA:15009"/>
        <dbReference type="ChEBI" id="CHEBI:15378"/>
        <dbReference type="ChEBI" id="CHEBI:57451"/>
        <dbReference type="ChEBI" id="CHEBI:57453"/>
        <dbReference type="ChEBI" id="CHEBI:57783"/>
        <dbReference type="ChEBI" id="CHEBI:58349"/>
        <dbReference type="EC" id="1.5.1.3"/>
    </reaction>
</comment>
<dbReference type="PRINTS" id="PR00070">
    <property type="entry name" value="DHFR"/>
</dbReference>
<dbReference type="GO" id="GO:0004146">
    <property type="term" value="F:dihydrofolate reductase activity"/>
    <property type="evidence" value="ECO:0007669"/>
    <property type="project" value="UniProtKB-EC"/>
</dbReference>
<sequence>MQINIIACLDQNGAIGYKNRLLFHIRKDMERFKQLTLNHTIVMGRKTYESLPHGALPLRRNIVITQQEIQLENCEVYHSLTDALEKCTDDIIFIIGGESIYKQCMHLADNLYLTIVDKKMPKADTYFPSINSENWEIIDKEQHKEIDDAKKEIYSFSFITFRKIGNKETTSPPKPSHTSCQYP</sequence>
<dbReference type="AlphaFoldDB" id="A0A4Y8VIE6"/>
<dbReference type="PANTHER" id="PTHR48069:SF3">
    <property type="entry name" value="DIHYDROFOLATE REDUCTASE"/>
    <property type="match status" value="1"/>
</dbReference>
<organism evidence="10 11">
    <name type="scientific">Segatella hominis</name>
    <dbReference type="NCBI Taxonomy" id="2518605"/>
    <lineage>
        <taxon>Bacteria</taxon>
        <taxon>Pseudomonadati</taxon>
        <taxon>Bacteroidota</taxon>
        <taxon>Bacteroidia</taxon>
        <taxon>Bacteroidales</taxon>
        <taxon>Prevotellaceae</taxon>
        <taxon>Segatella</taxon>
    </lineage>
</organism>
<evidence type="ECO:0000256" key="3">
    <source>
        <dbReference type="ARBA" id="ARBA00012856"/>
    </source>
</evidence>
<dbReference type="Proteomes" id="UP000297872">
    <property type="component" value="Unassembled WGS sequence"/>
</dbReference>
<evidence type="ECO:0000313" key="11">
    <source>
        <dbReference type="Proteomes" id="UP000297872"/>
    </source>
</evidence>
<dbReference type="CDD" id="cd00209">
    <property type="entry name" value="DHFR"/>
    <property type="match status" value="1"/>
</dbReference>
<dbReference type="InterPro" id="IPR012259">
    <property type="entry name" value="DHFR"/>
</dbReference>
<dbReference type="Gene3D" id="3.40.430.10">
    <property type="entry name" value="Dihydrofolate Reductase, subunit A"/>
    <property type="match status" value="1"/>
</dbReference>
<comment type="pathway">
    <text evidence="1 8">Cofactor biosynthesis; tetrahydrofolate biosynthesis; 5,6,7,8-tetrahydrofolate from 7,8-dihydrofolate: step 1/1.</text>
</comment>
<dbReference type="UniPathway" id="UPA00077">
    <property type="reaction ID" value="UER00158"/>
</dbReference>
<dbReference type="SUPFAM" id="SSF53597">
    <property type="entry name" value="Dihydrofolate reductase-like"/>
    <property type="match status" value="1"/>
</dbReference>
<dbReference type="OrthoDB" id="9804315at2"/>
<dbReference type="InterPro" id="IPR001796">
    <property type="entry name" value="DHFR_dom"/>
</dbReference>
<dbReference type="GO" id="GO:0050661">
    <property type="term" value="F:NADP binding"/>
    <property type="evidence" value="ECO:0007669"/>
    <property type="project" value="InterPro"/>
</dbReference>
<dbReference type="GeneID" id="302995507"/>
<dbReference type="PROSITE" id="PS51330">
    <property type="entry name" value="DHFR_2"/>
    <property type="match status" value="1"/>
</dbReference>
<dbReference type="GO" id="GO:0046655">
    <property type="term" value="P:folic acid metabolic process"/>
    <property type="evidence" value="ECO:0007669"/>
    <property type="project" value="TreeGrafter"/>
</dbReference>
<gene>
    <name evidence="10" type="ORF">EXN75_09425</name>
</gene>
<name>A0A4Y8VIE6_9BACT</name>
<dbReference type="GO" id="GO:0005829">
    <property type="term" value="C:cytosol"/>
    <property type="evidence" value="ECO:0007669"/>
    <property type="project" value="TreeGrafter"/>
</dbReference>
<evidence type="ECO:0000313" key="10">
    <source>
        <dbReference type="EMBL" id="TFH80208.1"/>
    </source>
</evidence>
<dbReference type="GO" id="GO:0046452">
    <property type="term" value="P:dihydrofolate metabolic process"/>
    <property type="evidence" value="ECO:0007669"/>
    <property type="project" value="TreeGrafter"/>
</dbReference>
<accession>A0A4Y8VIE6</accession>
<protein>
    <recommendedName>
        <fullName evidence="3 8">Dihydrofolate reductase</fullName>
        <ecNumber evidence="3 8">1.5.1.3</ecNumber>
    </recommendedName>
</protein>
<evidence type="ECO:0000256" key="4">
    <source>
        <dbReference type="ARBA" id="ARBA00022563"/>
    </source>
</evidence>
<keyword evidence="4 8" id="KW-0554">One-carbon metabolism</keyword>
<feature type="domain" description="DHFR" evidence="9">
    <location>
        <begin position="2"/>
        <end position="163"/>
    </location>
</feature>
<dbReference type="PANTHER" id="PTHR48069">
    <property type="entry name" value="DIHYDROFOLATE REDUCTASE"/>
    <property type="match status" value="1"/>
</dbReference>
<evidence type="ECO:0000256" key="1">
    <source>
        <dbReference type="ARBA" id="ARBA00004903"/>
    </source>
</evidence>
<comment type="function">
    <text evidence="7 8">Key enzyme in folate metabolism. Catalyzes an essential reaction for de novo glycine and purine synthesis, and for DNA precursor synthesis.</text>
</comment>
<evidence type="ECO:0000256" key="7">
    <source>
        <dbReference type="ARBA" id="ARBA00025067"/>
    </source>
</evidence>
<evidence type="ECO:0000256" key="8">
    <source>
        <dbReference type="PIRNR" id="PIRNR000194"/>
    </source>
</evidence>
<dbReference type="GO" id="GO:0006730">
    <property type="term" value="P:one-carbon metabolic process"/>
    <property type="evidence" value="ECO:0007669"/>
    <property type="project" value="UniProtKB-KW"/>
</dbReference>
<keyword evidence="6 8" id="KW-0560">Oxidoreductase</keyword>
<evidence type="ECO:0000256" key="2">
    <source>
        <dbReference type="ARBA" id="ARBA00009539"/>
    </source>
</evidence>
<keyword evidence="11" id="KW-1185">Reference proteome</keyword>
<dbReference type="GO" id="GO:0046654">
    <property type="term" value="P:tetrahydrofolate biosynthetic process"/>
    <property type="evidence" value="ECO:0007669"/>
    <property type="project" value="UniProtKB-UniPathway"/>
</dbReference>
<comment type="similarity">
    <text evidence="2 8">Belongs to the dihydrofolate reductase family.</text>
</comment>
<dbReference type="Pfam" id="PF00186">
    <property type="entry name" value="DHFR_1"/>
    <property type="match status" value="1"/>
</dbReference>
<evidence type="ECO:0000256" key="5">
    <source>
        <dbReference type="ARBA" id="ARBA00022857"/>
    </source>
</evidence>
<dbReference type="EMBL" id="SGVY01000022">
    <property type="protein sequence ID" value="TFH80208.1"/>
    <property type="molecule type" value="Genomic_DNA"/>
</dbReference>
<reference evidence="10 11" key="1">
    <citation type="submission" date="2019-02" db="EMBL/GenBank/DDBJ databases">
        <title>Draft Genome Sequence of the Prevotella sp. BCRC 81118, Isolated from Human Feces.</title>
        <authorList>
            <person name="Huang C.-H."/>
        </authorList>
    </citation>
    <scope>NUCLEOTIDE SEQUENCE [LARGE SCALE GENOMIC DNA]</scope>
    <source>
        <strain evidence="10 11">BCRC 81118</strain>
    </source>
</reference>
<evidence type="ECO:0000259" key="9">
    <source>
        <dbReference type="PROSITE" id="PS51330"/>
    </source>
</evidence>
<dbReference type="EC" id="1.5.1.3" evidence="3 8"/>
<proteinExistence type="inferred from homology"/>
<keyword evidence="5 8" id="KW-0521">NADP</keyword>
<dbReference type="InterPro" id="IPR024072">
    <property type="entry name" value="DHFR-like_dom_sf"/>
</dbReference>
<dbReference type="PIRSF" id="PIRSF000194">
    <property type="entry name" value="DHFR"/>
    <property type="match status" value="1"/>
</dbReference>
<dbReference type="RefSeq" id="WP_134843611.1">
    <property type="nucleotide sequence ID" value="NZ_SGVY01000022.1"/>
</dbReference>
<comment type="caution">
    <text evidence="10">The sequence shown here is derived from an EMBL/GenBank/DDBJ whole genome shotgun (WGS) entry which is preliminary data.</text>
</comment>